<dbReference type="PANTHER" id="PTHR35910:SF1">
    <property type="entry name" value="2EXR DOMAIN-CONTAINING PROTEIN"/>
    <property type="match status" value="1"/>
</dbReference>
<evidence type="ECO:0000313" key="2">
    <source>
        <dbReference type="EMBL" id="TDZ37375.1"/>
    </source>
</evidence>
<dbReference type="Pfam" id="PF20150">
    <property type="entry name" value="2EXR"/>
    <property type="match status" value="1"/>
</dbReference>
<gene>
    <name evidence="2" type="ORF">C8035_v007035</name>
</gene>
<sequence length="191" mass="22901">MATFHCFPLLPLEVRQCIWELAMDPRQILYGEEPVSGYKCPWPSSAPPPPLLHACAESRTYLQRYYRKVYATEKDTGRYNWVNFDIDTLYLPQDDLETLHAEFPMARRLIILGIDSHLFRHYHSRLLLEMEHLEDVTILHMQSPDEVDNEWWQCWDAMMDHFYLYDDPVHFYLRILYPEAPPYEMNPESCL</sequence>
<dbReference type="EMBL" id="QAPG01000024">
    <property type="protein sequence ID" value="TDZ37375.1"/>
    <property type="molecule type" value="Genomic_DNA"/>
</dbReference>
<evidence type="ECO:0000313" key="3">
    <source>
        <dbReference type="Proteomes" id="UP000295083"/>
    </source>
</evidence>
<reference evidence="2 3" key="1">
    <citation type="submission" date="2018-11" db="EMBL/GenBank/DDBJ databases">
        <title>Genome sequence and assembly of Colletotrichum spinosum.</title>
        <authorList>
            <person name="Gan P."/>
            <person name="Shirasu K."/>
        </authorList>
    </citation>
    <scope>NUCLEOTIDE SEQUENCE [LARGE SCALE GENOMIC DNA]</scope>
    <source>
        <strain evidence="2 3">CBS 515.97</strain>
    </source>
</reference>
<dbReference type="AlphaFoldDB" id="A0A4R8QNV6"/>
<proteinExistence type="predicted"/>
<keyword evidence="3" id="KW-1185">Reference proteome</keyword>
<dbReference type="InterPro" id="IPR045518">
    <property type="entry name" value="2EXR"/>
</dbReference>
<name>A0A4R8QNV6_9PEZI</name>
<dbReference type="PANTHER" id="PTHR35910">
    <property type="entry name" value="2EXR DOMAIN-CONTAINING PROTEIN"/>
    <property type="match status" value="1"/>
</dbReference>
<accession>A0A4R8QNV6</accession>
<protein>
    <recommendedName>
        <fullName evidence="1">2EXR domain-containing protein</fullName>
    </recommendedName>
</protein>
<comment type="caution">
    <text evidence="2">The sequence shown here is derived from an EMBL/GenBank/DDBJ whole genome shotgun (WGS) entry which is preliminary data.</text>
</comment>
<feature type="domain" description="2EXR" evidence="1">
    <location>
        <begin position="4"/>
        <end position="89"/>
    </location>
</feature>
<organism evidence="2 3">
    <name type="scientific">Colletotrichum spinosum</name>
    <dbReference type="NCBI Taxonomy" id="1347390"/>
    <lineage>
        <taxon>Eukaryota</taxon>
        <taxon>Fungi</taxon>
        <taxon>Dikarya</taxon>
        <taxon>Ascomycota</taxon>
        <taxon>Pezizomycotina</taxon>
        <taxon>Sordariomycetes</taxon>
        <taxon>Hypocreomycetidae</taxon>
        <taxon>Glomerellales</taxon>
        <taxon>Glomerellaceae</taxon>
        <taxon>Colletotrichum</taxon>
        <taxon>Colletotrichum orbiculare species complex</taxon>
    </lineage>
</organism>
<evidence type="ECO:0000259" key="1">
    <source>
        <dbReference type="Pfam" id="PF20150"/>
    </source>
</evidence>
<dbReference type="Proteomes" id="UP000295083">
    <property type="component" value="Unassembled WGS sequence"/>
</dbReference>